<dbReference type="PANTHER" id="PTHR15067:SF7">
    <property type="entry name" value="E3 UBIQUITIN-PROTEIN LIGASE DMA1-RELATED"/>
    <property type="match status" value="1"/>
</dbReference>
<evidence type="ECO:0000256" key="6">
    <source>
        <dbReference type="PROSITE-ProRule" id="PRU00175"/>
    </source>
</evidence>
<feature type="compositionally biased region" description="Low complexity" evidence="7">
    <location>
        <begin position="29"/>
        <end position="45"/>
    </location>
</feature>
<feature type="domain" description="RING-type" evidence="9">
    <location>
        <begin position="451"/>
        <end position="495"/>
    </location>
</feature>
<feature type="region of interest" description="Disordered" evidence="7">
    <location>
        <begin position="72"/>
        <end position="234"/>
    </location>
</feature>
<dbReference type="GO" id="GO:0061630">
    <property type="term" value="F:ubiquitin protein ligase activity"/>
    <property type="evidence" value="ECO:0007669"/>
    <property type="project" value="TreeGrafter"/>
</dbReference>
<reference evidence="10 11" key="1">
    <citation type="submission" date="2016-02" db="EMBL/GenBank/DDBJ databases">
        <title>Complete genome sequence and transcriptome regulation of the pentose utilising yeast Sugiyamaella lignohabitans.</title>
        <authorList>
            <person name="Bellasio M."/>
            <person name="Peymann A."/>
            <person name="Valli M."/>
            <person name="Sipitzky M."/>
            <person name="Graf A."/>
            <person name="Sauer M."/>
            <person name="Marx H."/>
            <person name="Mattanovich D."/>
        </authorList>
    </citation>
    <scope>NUCLEOTIDE SEQUENCE [LARGE SCALE GENOMIC DNA]</scope>
    <source>
        <strain evidence="10 11">CBS 10342</strain>
    </source>
</reference>
<dbReference type="OrthoDB" id="687730at2759"/>
<dbReference type="InterPro" id="IPR000253">
    <property type="entry name" value="FHA_dom"/>
</dbReference>
<feature type="region of interest" description="Disordered" evidence="7">
    <location>
        <begin position="513"/>
        <end position="542"/>
    </location>
</feature>
<dbReference type="GO" id="GO:0005829">
    <property type="term" value="C:cytosol"/>
    <property type="evidence" value="ECO:0007669"/>
    <property type="project" value="TreeGrafter"/>
</dbReference>
<feature type="compositionally biased region" description="Basic residues" evidence="7">
    <location>
        <begin position="182"/>
        <end position="202"/>
    </location>
</feature>
<dbReference type="Pfam" id="PF00498">
    <property type="entry name" value="FHA"/>
    <property type="match status" value="1"/>
</dbReference>
<evidence type="ECO:0000256" key="1">
    <source>
        <dbReference type="ARBA" id="ARBA00022679"/>
    </source>
</evidence>
<evidence type="ECO:0000259" key="8">
    <source>
        <dbReference type="PROSITE" id="PS50006"/>
    </source>
</evidence>
<feature type="compositionally biased region" description="Low complexity" evidence="7">
    <location>
        <begin position="143"/>
        <end position="155"/>
    </location>
</feature>
<protein>
    <submittedName>
        <fullName evidence="10">Ubiquitin-conjugating protein DMA2</fullName>
    </submittedName>
</protein>
<dbReference type="GeneID" id="30036155"/>
<name>A0A161HFG3_9ASCO</name>
<dbReference type="RefSeq" id="XP_018733738.1">
    <property type="nucleotide sequence ID" value="XM_018881116.1"/>
</dbReference>
<evidence type="ECO:0000256" key="3">
    <source>
        <dbReference type="ARBA" id="ARBA00022771"/>
    </source>
</evidence>
<dbReference type="PROSITE" id="PS50089">
    <property type="entry name" value="ZF_RING_2"/>
    <property type="match status" value="1"/>
</dbReference>
<dbReference type="Proteomes" id="UP000189580">
    <property type="component" value="Chromosome c"/>
</dbReference>
<gene>
    <name evidence="10" type="primary">DMA2</name>
    <name evidence="10" type="ORF">AWJ20_4064</name>
</gene>
<dbReference type="SUPFAM" id="SSF57850">
    <property type="entry name" value="RING/U-box"/>
    <property type="match status" value="1"/>
</dbReference>
<feature type="compositionally biased region" description="Low complexity" evidence="7">
    <location>
        <begin position="106"/>
        <end position="115"/>
    </location>
</feature>
<keyword evidence="4" id="KW-0833">Ubl conjugation pathway</keyword>
<dbReference type="KEGG" id="slb:AWJ20_4064"/>
<feature type="domain" description="FHA" evidence="8">
    <location>
        <begin position="297"/>
        <end position="361"/>
    </location>
</feature>
<dbReference type="SUPFAM" id="SSF49879">
    <property type="entry name" value="SMAD/FHA domain"/>
    <property type="match status" value="1"/>
</dbReference>
<accession>A0A161HFG3</accession>
<keyword evidence="1" id="KW-0808">Transferase</keyword>
<evidence type="ECO:0000256" key="7">
    <source>
        <dbReference type="SAM" id="MobiDB-lite"/>
    </source>
</evidence>
<organism evidence="10 11">
    <name type="scientific">Sugiyamaella lignohabitans</name>
    <dbReference type="NCBI Taxonomy" id="796027"/>
    <lineage>
        <taxon>Eukaryota</taxon>
        <taxon>Fungi</taxon>
        <taxon>Dikarya</taxon>
        <taxon>Ascomycota</taxon>
        <taxon>Saccharomycotina</taxon>
        <taxon>Dipodascomycetes</taxon>
        <taxon>Dipodascales</taxon>
        <taxon>Trichomonascaceae</taxon>
        <taxon>Sugiyamaella</taxon>
    </lineage>
</organism>
<proteinExistence type="predicted"/>
<sequence>MIRQIRPLDIQSARLTSSDTISVPLPEGSSPMASPSSNASTPTSPVNDLSSTLNANSINNNNGGHYATLVNAPAGLNHGEPGPVVSHSSNITNGNSGDVTLNLFESSSGSTPSSPHFIASDSTTPVPGSTVVAGLGGLGGPRGSISNNSNNAGIGTTRADGSRDVIVTPTTYNASDASQTQHQHHQHTHSRPHSHSHSRSHSRSLSYTHQTQLEQQEQQQNGSQEIEDGFPNQIEIPSPEQMQVLSQVHASDSSTPSPDPAKYPYSIRLSPFVDHSSSMPAFYTGAVEREGRDGTVIKIGRFDNKRDQRTQGDENPHVSPIVFKSKVVSRSHAEFLVKDGGQWFVRDVRSSSGTFLNHIRLSLASEESRPFALKDGDVLQLGVDFRGGLEEAFKCIKVRVELNRSWQKKPNNFNISQLTNLRNLFTNPPGRSDDTADASGSKTRHENTQECAICLLPVSACQSLFIAPCSHSWHYKCIRPVIVKAYPHFLCPNCRAICDLEAEIEVPDLSHLEISQPSSTNGTNSGAANGSTANGINTTLTS</sequence>
<keyword evidence="2" id="KW-0479">Metal-binding</keyword>
<dbReference type="PANTHER" id="PTHR15067">
    <property type="entry name" value="E3 UBIQUITIN-PROTEIN LIGASE RNF8"/>
    <property type="match status" value="1"/>
</dbReference>
<dbReference type="GO" id="GO:0006511">
    <property type="term" value="P:ubiquitin-dependent protein catabolic process"/>
    <property type="evidence" value="ECO:0007669"/>
    <property type="project" value="TreeGrafter"/>
</dbReference>
<dbReference type="AlphaFoldDB" id="A0A161HFG3"/>
<dbReference type="Pfam" id="PF17123">
    <property type="entry name" value="zf-RING_11"/>
    <property type="match status" value="1"/>
</dbReference>
<dbReference type="GO" id="GO:0000151">
    <property type="term" value="C:ubiquitin ligase complex"/>
    <property type="evidence" value="ECO:0007669"/>
    <property type="project" value="TreeGrafter"/>
</dbReference>
<dbReference type="Gene3D" id="3.30.40.10">
    <property type="entry name" value="Zinc/RING finger domain, C3HC4 (zinc finger)"/>
    <property type="match status" value="1"/>
</dbReference>
<dbReference type="GO" id="GO:0032153">
    <property type="term" value="C:cell division site"/>
    <property type="evidence" value="ECO:0007669"/>
    <property type="project" value="TreeGrafter"/>
</dbReference>
<feature type="region of interest" description="Disordered" evidence="7">
    <location>
        <begin position="17"/>
        <end position="58"/>
    </location>
</feature>
<dbReference type="GO" id="GO:0008270">
    <property type="term" value="F:zinc ion binding"/>
    <property type="evidence" value="ECO:0007669"/>
    <property type="project" value="UniProtKB-KW"/>
</dbReference>
<keyword evidence="5" id="KW-0862">Zinc</keyword>
<evidence type="ECO:0000259" key="9">
    <source>
        <dbReference type="PROSITE" id="PS50089"/>
    </source>
</evidence>
<dbReference type="InterPro" id="IPR001841">
    <property type="entry name" value="Znf_RING"/>
</dbReference>
<dbReference type="SMART" id="SM00240">
    <property type="entry name" value="FHA"/>
    <property type="match status" value="1"/>
</dbReference>
<evidence type="ECO:0000256" key="4">
    <source>
        <dbReference type="ARBA" id="ARBA00022786"/>
    </source>
</evidence>
<feature type="compositionally biased region" description="Polar residues" evidence="7">
    <location>
        <begin position="86"/>
        <end position="105"/>
    </location>
</feature>
<evidence type="ECO:0000256" key="2">
    <source>
        <dbReference type="ARBA" id="ARBA00022723"/>
    </source>
</evidence>
<dbReference type="EMBL" id="CP014500">
    <property type="protein sequence ID" value="ANB11261.1"/>
    <property type="molecule type" value="Genomic_DNA"/>
</dbReference>
<evidence type="ECO:0000256" key="5">
    <source>
        <dbReference type="ARBA" id="ARBA00022833"/>
    </source>
</evidence>
<dbReference type="InterPro" id="IPR008984">
    <property type="entry name" value="SMAD_FHA_dom_sf"/>
</dbReference>
<keyword evidence="3 6" id="KW-0863">Zinc-finger</keyword>
<feature type="compositionally biased region" description="Low complexity" evidence="7">
    <location>
        <begin position="203"/>
        <end position="224"/>
    </location>
</feature>
<dbReference type="Gene3D" id="2.60.200.20">
    <property type="match status" value="1"/>
</dbReference>
<evidence type="ECO:0000313" key="11">
    <source>
        <dbReference type="Proteomes" id="UP000189580"/>
    </source>
</evidence>
<keyword evidence="11" id="KW-1185">Reference proteome</keyword>
<dbReference type="PROSITE" id="PS50006">
    <property type="entry name" value="FHA_DOMAIN"/>
    <property type="match status" value="1"/>
</dbReference>
<dbReference type="GO" id="GO:0016567">
    <property type="term" value="P:protein ubiquitination"/>
    <property type="evidence" value="ECO:0007669"/>
    <property type="project" value="TreeGrafter"/>
</dbReference>
<dbReference type="InterPro" id="IPR013083">
    <property type="entry name" value="Znf_RING/FYVE/PHD"/>
</dbReference>
<evidence type="ECO:0000313" key="10">
    <source>
        <dbReference type="EMBL" id="ANB11261.1"/>
    </source>
</evidence>
<feature type="compositionally biased region" description="Polar residues" evidence="7">
    <location>
        <begin position="168"/>
        <end position="177"/>
    </location>
</feature>